<evidence type="ECO:0000256" key="2">
    <source>
        <dbReference type="ARBA" id="ARBA00005201"/>
    </source>
</evidence>
<keyword evidence="3 14" id="KW-0285">Flavoprotein</keyword>
<dbReference type="SUPFAM" id="SSF52374">
    <property type="entry name" value="Nucleotidylyl transferase"/>
    <property type="match status" value="1"/>
</dbReference>
<dbReference type="InterPro" id="IPR015864">
    <property type="entry name" value="FAD_synthase"/>
</dbReference>
<dbReference type="SUPFAM" id="SSF82114">
    <property type="entry name" value="Riboflavin kinase-like"/>
    <property type="match status" value="1"/>
</dbReference>
<dbReference type="KEGG" id="hspo:JGZ69_20900"/>
<dbReference type="NCBIfam" id="NF004160">
    <property type="entry name" value="PRK05627.1-3"/>
    <property type="match status" value="1"/>
</dbReference>
<comment type="catalytic activity">
    <reaction evidence="12 14">
        <text>riboflavin + ATP = FMN + ADP + H(+)</text>
        <dbReference type="Rhea" id="RHEA:14357"/>
        <dbReference type="ChEBI" id="CHEBI:15378"/>
        <dbReference type="ChEBI" id="CHEBI:30616"/>
        <dbReference type="ChEBI" id="CHEBI:57986"/>
        <dbReference type="ChEBI" id="CHEBI:58210"/>
        <dbReference type="ChEBI" id="CHEBI:456216"/>
        <dbReference type="EC" id="2.7.1.26"/>
    </reaction>
</comment>
<dbReference type="InterPro" id="IPR002606">
    <property type="entry name" value="Riboflavin_kinase_bac"/>
</dbReference>
<feature type="domain" description="Riboflavin kinase" evidence="15">
    <location>
        <begin position="189"/>
        <end position="316"/>
    </location>
</feature>
<keyword evidence="8 14" id="KW-0418">Kinase</keyword>
<dbReference type="AlphaFoldDB" id="A0AB37HFT3"/>
<evidence type="ECO:0000256" key="6">
    <source>
        <dbReference type="ARBA" id="ARBA00022695"/>
    </source>
</evidence>
<proteinExistence type="inferred from homology"/>
<name>A0AB37HFT3_9BACI</name>
<gene>
    <name evidence="16" type="primary">ribF</name>
    <name evidence="16" type="ORF">JGZ69_20900</name>
</gene>
<accession>A0AB37HFT3</accession>
<dbReference type="PANTHER" id="PTHR22749:SF6">
    <property type="entry name" value="RIBOFLAVIN KINASE"/>
    <property type="match status" value="1"/>
</dbReference>
<dbReference type="Pfam" id="PF06574">
    <property type="entry name" value="FAD_syn"/>
    <property type="match status" value="1"/>
</dbReference>
<evidence type="ECO:0000256" key="8">
    <source>
        <dbReference type="ARBA" id="ARBA00022777"/>
    </source>
</evidence>
<dbReference type="NCBIfam" id="TIGR00083">
    <property type="entry name" value="ribF"/>
    <property type="match status" value="1"/>
</dbReference>
<reference evidence="16 17" key="1">
    <citation type="submission" date="2020-12" db="EMBL/GenBank/DDBJ databases">
        <title>Taxonomic evaluation of the Bacillus sporothermodurans group of bacteria based on whole genome sequences.</title>
        <authorList>
            <person name="Fiedler G."/>
            <person name="Herbstmann A.-D."/>
            <person name="Doll E."/>
            <person name="Wenning M."/>
            <person name="Brinks E."/>
            <person name="Kabisch J."/>
            <person name="Breitenwieser F."/>
            <person name="Lappann M."/>
            <person name="Boehnlein C."/>
            <person name="Franz C."/>
        </authorList>
    </citation>
    <scope>NUCLEOTIDE SEQUENCE [LARGE SCALE GENOMIC DNA]</scope>
    <source>
        <strain evidence="16 17">DSM 10599</strain>
    </source>
</reference>
<dbReference type="Proteomes" id="UP000595512">
    <property type="component" value="Chromosome"/>
</dbReference>
<evidence type="ECO:0000259" key="15">
    <source>
        <dbReference type="SMART" id="SM00904"/>
    </source>
</evidence>
<evidence type="ECO:0000313" key="16">
    <source>
        <dbReference type="EMBL" id="QQX25132.1"/>
    </source>
</evidence>
<dbReference type="GO" id="GO:0009231">
    <property type="term" value="P:riboflavin biosynthetic process"/>
    <property type="evidence" value="ECO:0007669"/>
    <property type="project" value="InterPro"/>
</dbReference>
<dbReference type="InterPro" id="IPR014729">
    <property type="entry name" value="Rossmann-like_a/b/a_fold"/>
</dbReference>
<dbReference type="GO" id="GO:0006747">
    <property type="term" value="P:FAD biosynthetic process"/>
    <property type="evidence" value="ECO:0007669"/>
    <property type="project" value="UniProtKB-UniRule"/>
</dbReference>
<evidence type="ECO:0000256" key="7">
    <source>
        <dbReference type="ARBA" id="ARBA00022741"/>
    </source>
</evidence>
<dbReference type="Pfam" id="PF01687">
    <property type="entry name" value="Flavokinase"/>
    <property type="match status" value="1"/>
</dbReference>
<evidence type="ECO:0000256" key="14">
    <source>
        <dbReference type="PIRNR" id="PIRNR004491"/>
    </source>
</evidence>
<keyword evidence="6 14" id="KW-0548">Nucleotidyltransferase</keyword>
<protein>
    <recommendedName>
        <fullName evidence="14">Riboflavin biosynthesis protein</fullName>
    </recommendedName>
    <domain>
        <recommendedName>
            <fullName evidence="14">Riboflavin kinase</fullName>
            <ecNumber evidence="14">2.7.1.26</ecNumber>
        </recommendedName>
        <alternativeName>
            <fullName evidence="14">Flavokinase</fullName>
        </alternativeName>
    </domain>
    <domain>
        <recommendedName>
            <fullName evidence="14">FMN adenylyltransferase</fullName>
            <ecNumber evidence="14">2.7.7.2</ecNumber>
        </recommendedName>
        <alternativeName>
            <fullName evidence="14">FAD pyrophosphorylase</fullName>
        </alternativeName>
        <alternativeName>
            <fullName evidence="14">FAD synthase</fullName>
        </alternativeName>
    </domain>
</protein>
<dbReference type="InterPro" id="IPR015865">
    <property type="entry name" value="Riboflavin_kinase_bac/euk"/>
</dbReference>
<evidence type="ECO:0000256" key="3">
    <source>
        <dbReference type="ARBA" id="ARBA00022630"/>
    </source>
</evidence>
<evidence type="ECO:0000256" key="4">
    <source>
        <dbReference type="ARBA" id="ARBA00022643"/>
    </source>
</evidence>
<organism evidence="16 17">
    <name type="scientific">Heyndrickxia sporothermodurans</name>
    <dbReference type="NCBI Taxonomy" id="46224"/>
    <lineage>
        <taxon>Bacteria</taxon>
        <taxon>Bacillati</taxon>
        <taxon>Bacillota</taxon>
        <taxon>Bacilli</taxon>
        <taxon>Bacillales</taxon>
        <taxon>Bacillaceae</taxon>
        <taxon>Heyndrickxia</taxon>
    </lineage>
</organism>
<dbReference type="FunFam" id="2.40.30.30:FF:000004">
    <property type="entry name" value="Riboflavin biosynthesis protein"/>
    <property type="match status" value="1"/>
</dbReference>
<evidence type="ECO:0000256" key="11">
    <source>
        <dbReference type="ARBA" id="ARBA00023268"/>
    </source>
</evidence>
<dbReference type="GO" id="GO:0003919">
    <property type="term" value="F:FMN adenylyltransferase activity"/>
    <property type="evidence" value="ECO:0007669"/>
    <property type="project" value="UniProtKB-UniRule"/>
</dbReference>
<keyword evidence="10 14" id="KW-0067">ATP-binding</keyword>
<keyword evidence="7 14" id="KW-0547">Nucleotide-binding</keyword>
<comment type="similarity">
    <text evidence="14">Belongs to the ribF family.</text>
</comment>
<dbReference type="NCBIfam" id="NF004161">
    <property type="entry name" value="PRK05627.1-4"/>
    <property type="match status" value="1"/>
</dbReference>
<evidence type="ECO:0000256" key="5">
    <source>
        <dbReference type="ARBA" id="ARBA00022679"/>
    </source>
</evidence>
<dbReference type="SMART" id="SM00904">
    <property type="entry name" value="Flavokinase"/>
    <property type="match status" value="1"/>
</dbReference>
<evidence type="ECO:0000256" key="13">
    <source>
        <dbReference type="ARBA" id="ARBA00049494"/>
    </source>
</evidence>
<dbReference type="Gene3D" id="3.40.50.620">
    <property type="entry name" value="HUPs"/>
    <property type="match status" value="1"/>
</dbReference>
<keyword evidence="9 14" id="KW-0274">FAD</keyword>
<dbReference type="GeneID" id="62497577"/>
<keyword evidence="11" id="KW-0511">Multifunctional enzyme</keyword>
<keyword evidence="5 14" id="KW-0808">Transferase</keyword>
<dbReference type="EC" id="2.7.7.2" evidence="14"/>
<evidence type="ECO:0000313" key="17">
    <source>
        <dbReference type="Proteomes" id="UP000595512"/>
    </source>
</evidence>
<dbReference type="EC" id="2.7.1.26" evidence="14"/>
<comment type="catalytic activity">
    <reaction evidence="13 14">
        <text>FMN + ATP + H(+) = FAD + diphosphate</text>
        <dbReference type="Rhea" id="RHEA:17237"/>
        <dbReference type="ChEBI" id="CHEBI:15378"/>
        <dbReference type="ChEBI" id="CHEBI:30616"/>
        <dbReference type="ChEBI" id="CHEBI:33019"/>
        <dbReference type="ChEBI" id="CHEBI:57692"/>
        <dbReference type="ChEBI" id="CHEBI:58210"/>
        <dbReference type="EC" id="2.7.7.2"/>
    </reaction>
</comment>
<dbReference type="PIRSF" id="PIRSF004491">
    <property type="entry name" value="FAD_Synth"/>
    <property type="match status" value="1"/>
</dbReference>
<evidence type="ECO:0000256" key="10">
    <source>
        <dbReference type="ARBA" id="ARBA00022840"/>
    </source>
</evidence>
<comment type="pathway">
    <text evidence="1 14">Cofactor biosynthesis; FAD biosynthesis; FAD from FMN: step 1/1.</text>
</comment>
<dbReference type="Gene3D" id="2.40.30.30">
    <property type="entry name" value="Riboflavin kinase-like"/>
    <property type="match status" value="1"/>
</dbReference>
<evidence type="ECO:0000256" key="1">
    <source>
        <dbReference type="ARBA" id="ARBA00004726"/>
    </source>
</evidence>
<evidence type="ECO:0000256" key="9">
    <source>
        <dbReference type="ARBA" id="ARBA00022827"/>
    </source>
</evidence>
<dbReference type="GO" id="GO:0008531">
    <property type="term" value="F:riboflavin kinase activity"/>
    <property type="evidence" value="ECO:0007669"/>
    <property type="project" value="UniProtKB-UniRule"/>
</dbReference>
<dbReference type="NCBIfam" id="NF004162">
    <property type="entry name" value="PRK05627.1-5"/>
    <property type="match status" value="1"/>
</dbReference>
<dbReference type="RefSeq" id="WP_066233173.1">
    <property type="nucleotide sequence ID" value="NZ_CP066701.1"/>
</dbReference>
<dbReference type="GO" id="GO:0009398">
    <property type="term" value="P:FMN biosynthetic process"/>
    <property type="evidence" value="ECO:0007669"/>
    <property type="project" value="UniProtKB-UniRule"/>
</dbReference>
<dbReference type="CDD" id="cd02064">
    <property type="entry name" value="FAD_synthetase_N"/>
    <property type="match status" value="1"/>
</dbReference>
<dbReference type="GO" id="GO:0005524">
    <property type="term" value="F:ATP binding"/>
    <property type="evidence" value="ECO:0007669"/>
    <property type="project" value="UniProtKB-UniRule"/>
</dbReference>
<keyword evidence="4 14" id="KW-0288">FMN</keyword>
<sequence length="320" mass="36682">MKVITIHHPHSFNKQDFPPLVMALGYFDGIHLGHQKVINLAKEIAEQNQWKSAVMTFDPHPSVVLSQNNKQVELITPIEDKKKLIERMGIDYLFIVQFTSNFANLSPEEYVKQYIIGLNVHHVVAGFDFSYGKFGKGTMETLPIHSEGKFTYTTVEKLAINRQSGDEKVSSSLTRELLAEGDMTEVRRILGRFYTTNGIVIHGEKRGRQIGFPTANIKLSNEYIIPKTGVYAVKIKIDGNWYHGVCNVGFKPTFKSIDEYSLSIEVHIIDFDQSIYGEEVSIEWHLRIRDEQKFAGIDQLKLQIAKDKQNTINYFEKNRN</sequence>
<dbReference type="InterPro" id="IPR023468">
    <property type="entry name" value="Riboflavin_kinase"/>
</dbReference>
<dbReference type="InterPro" id="IPR023465">
    <property type="entry name" value="Riboflavin_kinase_dom_sf"/>
</dbReference>
<dbReference type="PANTHER" id="PTHR22749">
    <property type="entry name" value="RIBOFLAVIN KINASE/FMN ADENYLYLTRANSFERASE"/>
    <property type="match status" value="1"/>
</dbReference>
<dbReference type="EMBL" id="CP066701">
    <property type="protein sequence ID" value="QQX25132.1"/>
    <property type="molecule type" value="Genomic_DNA"/>
</dbReference>
<dbReference type="NCBIfam" id="TIGR00125">
    <property type="entry name" value="cyt_tran_rel"/>
    <property type="match status" value="1"/>
</dbReference>
<evidence type="ECO:0000256" key="12">
    <source>
        <dbReference type="ARBA" id="ARBA00047880"/>
    </source>
</evidence>
<dbReference type="InterPro" id="IPR004821">
    <property type="entry name" value="Cyt_trans-like"/>
</dbReference>
<comment type="pathway">
    <text evidence="2 14">Cofactor biosynthesis; FMN biosynthesis; FMN from riboflavin (ATP route): step 1/1.</text>
</comment>
<dbReference type="FunFam" id="3.40.50.620:FF:000021">
    <property type="entry name" value="Riboflavin biosynthesis protein"/>
    <property type="match status" value="1"/>
</dbReference>